<gene>
    <name evidence="3" type="ORF">CHILSU_LOCUS8619</name>
</gene>
<proteinExistence type="predicted"/>
<dbReference type="CDD" id="cd06661">
    <property type="entry name" value="GGCT_like"/>
    <property type="match status" value="1"/>
</dbReference>
<protein>
    <recommendedName>
        <fullName evidence="1">gamma-glutamylcyclotransferase</fullName>
        <ecNumber evidence="1">4.3.2.9</ecNumber>
    </recommendedName>
</protein>
<dbReference type="InterPro" id="IPR017939">
    <property type="entry name" value="G-Glutamylcylcotransferase"/>
</dbReference>
<evidence type="ECO:0000313" key="3">
    <source>
        <dbReference type="EMBL" id="CAH0405260.1"/>
    </source>
</evidence>
<dbReference type="PANTHER" id="PTHR12935:SF0">
    <property type="entry name" value="GAMMA-GLUTAMYLCYCLOTRANSFERASE"/>
    <property type="match status" value="1"/>
</dbReference>
<name>A0ABN8B724_CHISP</name>
<dbReference type="Gene3D" id="3.10.490.10">
    <property type="entry name" value="Gamma-glutamyl cyclotransferase-like"/>
    <property type="match status" value="1"/>
</dbReference>
<sequence length="207" mass="24183">MVQPIKDTFLYFAYGSNLLKKRIRINNPSAEFLGIGRLDNYRLEFIRYSKFWGGPTATLVPTANAHVWGVIWRLKDEDKEALDKAKGVEIKKYYVRYVDVTTPYMGPFRCRAFTQKENPLPRGDNDKIPVEQWPSWTYLEILIRGAIEHGLPDYYLQNLKKLKVNGEEAYLRTARLLDLYATEQPCQCKVPGRIPRKPLKLDLTKRK</sequence>
<dbReference type="EMBL" id="OU963897">
    <property type="protein sequence ID" value="CAH0405260.1"/>
    <property type="molecule type" value="Genomic_DNA"/>
</dbReference>
<evidence type="ECO:0000313" key="4">
    <source>
        <dbReference type="Proteomes" id="UP001153292"/>
    </source>
</evidence>
<dbReference type="InterPro" id="IPR036568">
    <property type="entry name" value="GGCT-like_sf"/>
</dbReference>
<accession>A0ABN8B724</accession>
<dbReference type="SUPFAM" id="SSF110857">
    <property type="entry name" value="Gamma-glutamyl cyclotransferase-like"/>
    <property type="match status" value="1"/>
</dbReference>
<dbReference type="PANTHER" id="PTHR12935">
    <property type="entry name" value="GAMMA-GLUTAMYLCYCLOTRANSFERASE"/>
    <property type="match status" value="1"/>
</dbReference>
<keyword evidence="2" id="KW-0456">Lyase</keyword>
<evidence type="ECO:0000256" key="1">
    <source>
        <dbReference type="ARBA" id="ARBA00012346"/>
    </source>
</evidence>
<dbReference type="Pfam" id="PF13772">
    <property type="entry name" value="AIG2_2"/>
    <property type="match status" value="1"/>
</dbReference>
<dbReference type="InterPro" id="IPR013024">
    <property type="entry name" value="GGCT-like"/>
</dbReference>
<organism evidence="3 4">
    <name type="scientific">Chilo suppressalis</name>
    <name type="common">Asiatic rice borer moth</name>
    <dbReference type="NCBI Taxonomy" id="168631"/>
    <lineage>
        <taxon>Eukaryota</taxon>
        <taxon>Metazoa</taxon>
        <taxon>Ecdysozoa</taxon>
        <taxon>Arthropoda</taxon>
        <taxon>Hexapoda</taxon>
        <taxon>Insecta</taxon>
        <taxon>Pterygota</taxon>
        <taxon>Neoptera</taxon>
        <taxon>Endopterygota</taxon>
        <taxon>Lepidoptera</taxon>
        <taxon>Glossata</taxon>
        <taxon>Ditrysia</taxon>
        <taxon>Pyraloidea</taxon>
        <taxon>Crambidae</taxon>
        <taxon>Crambinae</taxon>
        <taxon>Chilo</taxon>
    </lineage>
</organism>
<keyword evidence="4" id="KW-1185">Reference proteome</keyword>
<evidence type="ECO:0000256" key="2">
    <source>
        <dbReference type="ARBA" id="ARBA00023239"/>
    </source>
</evidence>
<reference evidence="3" key="1">
    <citation type="submission" date="2021-12" db="EMBL/GenBank/DDBJ databases">
        <authorList>
            <person name="King R."/>
        </authorList>
    </citation>
    <scope>NUCLEOTIDE SEQUENCE</scope>
</reference>
<dbReference type="EC" id="4.3.2.9" evidence="1"/>
<dbReference type="Proteomes" id="UP001153292">
    <property type="component" value="Chromosome 4"/>
</dbReference>